<dbReference type="InterPro" id="IPR050884">
    <property type="entry name" value="CNP_phosphodiesterase-III"/>
</dbReference>
<accession>A0ABY7JNI9</accession>
<keyword evidence="1" id="KW-0479">Metal-binding</keyword>
<proteinExistence type="inferred from homology"/>
<evidence type="ECO:0000256" key="3">
    <source>
        <dbReference type="ARBA" id="ARBA00023004"/>
    </source>
</evidence>
<dbReference type="InterPro" id="IPR004843">
    <property type="entry name" value="Calcineurin-like_PHP"/>
</dbReference>
<evidence type="ECO:0000256" key="1">
    <source>
        <dbReference type="ARBA" id="ARBA00022723"/>
    </source>
</evidence>
<evidence type="ECO:0000313" key="8">
    <source>
        <dbReference type="Proteomes" id="UP001164187"/>
    </source>
</evidence>
<feature type="domain" description="Calcineurin-like phosphoesterase" evidence="5">
    <location>
        <begin position="50"/>
        <end position="287"/>
    </location>
</feature>
<comment type="similarity">
    <text evidence="4">Belongs to the cyclic nucleotide phosphodiesterase class-III family.</text>
</comment>
<dbReference type="InterPro" id="IPR040869">
    <property type="entry name" value="CNP_C"/>
</dbReference>
<dbReference type="RefSeq" id="WP_269311642.1">
    <property type="nucleotide sequence ID" value="NZ_CP114052.1"/>
</dbReference>
<evidence type="ECO:0000256" key="2">
    <source>
        <dbReference type="ARBA" id="ARBA00022801"/>
    </source>
</evidence>
<feature type="domain" description="Cyclic nucleotide phosphodiesterase C-terminal" evidence="6">
    <location>
        <begin position="330"/>
        <end position="436"/>
    </location>
</feature>
<dbReference type="EMBL" id="CP114052">
    <property type="protein sequence ID" value="WAW14950.1"/>
    <property type="molecule type" value="Genomic_DNA"/>
</dbReference>
<sequence>MWIFIILIAALIIAFIILSKKADKNKKKYIANEEEINFEDKINGFNKEINIIQISDIHFLSSKLTDYGKAFYENVEKGDAKSVRYVEAIIDAFVYQILNQKPDLVIISGDISYNGERESHIDFSKKLKVLKEHNIDSIVLPGNHDIEYYRVQEFFGDRPGELDSTSVDDFCEIYKEFGMGDNSKIISRDKNSLSYIYKINENICLMLIDTNTKDNIMNISDKTYKWIEKELNSMKESNITTIGVTHQNILGHNKMFISGYKITNSSKLVDLFNKYNVRLNISGHMHAQHIAENKNVYDAAVGSVSLYPNLYANIKIDYRRNIHYSTSKVDVKKWAIENNITNNDLRSFDTYIYNFMEKSTNEKIIESFEKNNIPKNHRKEMLDFLNRTNYAYFSGIMSEYDDLDLEHPGYNLWQNYFERDLFGKYLDSIYQEEKKNHNYLEIKN</sequence>
<dbReference type="PANTHER" id="PTHR42988:SF2">
    <property type="entry name" value="CYCLIC NUCLEOTIDE PHOSPHODIESTERASE CBUA0032-RELATED"/>
    <property type="match status" value="1"/>
</dbReference>
<dbReference type="PANTHER" id="PTHR42988">
    <property type="entry name" value="PHOSPHOHYDROLASE"/>
    <property type="match status" value="1"/>
</dbReference>
<evidence type="ECO:0000259" key="5">
    <source>
        <dbReference type="Pfam" id="PF00149"/>
    </source>
</evidence>
<gene>
    <name evidence="7" type="ORF">O0R46_00360</name>
</gene>
<dbReference type="Gene3D" id="1.10.246.180">
    <property type="match status" value="1"/>
</dbReference>
<evidence type="ECO:0000259" key="6">
    <source>
        <dbReference type="Pfam" id="PF17839"/>
    </source>
</evidence>
<protein>
    <submittedName>
        <fullName evidence="7">Metallophosphoesterase</fullName>
    </submittedName>
</protein>
<dbReference type="Proteomes" id="UP001164187">
    <property type="component" value="Chromosome"/>
</dbReference>
<evidence type="ECO:0000313" key="7">
    <source>
        <dbReference type="EMBL" id="WAW14950.1"/>
    </source>
</evidence>
<keyword evidence="3" id="KW-0408">Iron</keyword>
<evidence type="ECO:0000256" key="4">
    <source>
        <dbReference type="ARBA" id="ARBA00025742"/>
    </source>
</evidence>
<dbReference type="Pfam" id="PF00149">
    <property type="entry name" value="Metallophos"/>
    <property type="match status" value="1"/>
</dbReference>
<reference evidence="7" key="1">
    <citation type="submission" date="2022-12" db="EMBL/GenBank/DDBJ databases">
        <title>Peptostreptococcus.</title>
        <authorList>
            <person name="Lee S.H."/>
        </authorList>
    </citation>
    <scope>NUCLEOTIDE SEQUENCE</scope>
    <source>
        <strain evidence="7">CBA3647</strain>
    </source>
</reference>
<dbReference type="Gene3D" id="3.60.21.10">
    <property type="match status" value="1"/>
</dbReference>
<dbReference type="InterPro" id="IPR029052">
    <property type="entry name" value="Metallo-depent_PP-like"/>
</dbReference>
<name>A0ABY7JNI9_9FIRM</name>
<keyword evidence="8" id="KW-1185">Reference proteome</keyword>
<keyword evidence="2" id="KW-0378">Hydrolase</keyword>
<dbReference type="Pfam" id="PF17839">
    <property type="entry name" value="CNP_C_terminal"/>
    <property type="match status" value="1"/>
</dbReference>
<dbReference type="SUPFAM" id="SSF56300">
    <property type="entry name" value="Metallo-dependent phosphatases"/>
    <property type="match status" value="1"/>
</dbReference>
<organism evidence="7 8">
    <name type="scientific">Peptostreptococcus equinus</name>
    <dbReference type="NCBI Taxonomy" id="3003601"/>
    <lineage>
        <taxon>Bacteria</taxon>
        <taxon>Bacillati</taxon>
        <taxon>Bacillota</taxon>
        <taxon>Clostridia</taxon>
        <taxon>Peptostreptococcales</taxon>
        <taxon>Peptostreptococcaceae</taxon>
        <taxon>Peptostreptococcus</taxon>
    </lineage>
</organism>